<sequence length="407" mass="44844">MVPEGWKKAPVGTICQSIVPGRNKPKSFDGDIPWVTTPEISGRYIPSYLQKNYVTKSALAECGGKIVPSGAVIMAAVGELGLVAISTEDVVLNQQLHAFVCSDSVQNEYLAYALSAQKYYMESVASKTTIPYLNKANCESIPVPLPPLPEQKKIAQILSTWDQAITATERLLENSQQRKKGLMQQLMTGKKRLPGFEGEWEEVPLSELADYVKGYTYKSDEYSEIPTSTGFLTLKSLLRGGGYSKGGLKYLTTEIEDKFLVKEGDIVFAVTDITRGAEIVGAPLLVPNLRLPQVAISMDMVKLLVKPSVAPKFLYFALKRSTARNFMRSRASGSTVLHLDVKGSKKLRLPIPRDANEQEAISDVMTIADQEIEAIAQRLILLKEEKKALMQQLLTGKRRGKVDTEAA</sequence>
<dbReference type="InterPro" id="IPR044946">
    <property type="entry name" value="Restrct_endonuc_typeI_TRD_sf"/>
</dbReference>
<dbReference type="AlphaFoldDB" id="A0A1R4HN06"/>
<comment type="caution">
    <text evidence="5">The sequence shown here is derived from an EMBL/GenBank/DDBJ whole genome shotgun (WGS) entry which is preliminary data.</text>
</comment>
<evidence type="ECO:0000256" key="3">
    <source>
        <dbReference type="ARBA" id="ARBA00023125"/>
    </source>
</evidence>
<dbReference type="GO" id="GO:0009035">
    <property type="term" value="F:type I site-specific deoxyribonuclease activity"/>
    <property type="evidence" value="ECO:0007669"/>
    <property type="project" value="UniProtKB-EC"/>
</dbReference>
<keyword evidence="2" id="KW-0680">Restriction system</keyword>
<evidence type="ECO:0000256" key="1">
    <source>
        <dbReference type="ARBA" id="ARBA00010923"/>
    </source>
</evidence>
<evidence type="ECO:0000313" key="5">
    <source>
        <dbReference type="EMBL" id="SJN08921.1"/>
    </source>
</evidence>
<dbReference type="RefSeq" id="WP_087105347.1">
    <property type="nucleotide sequence ID" value="NZ_FUKM01000002.1"/>
</dbReference>
<dbReference type="Gene3D" id="1.10.287.1120">
    <property type="entry name" value="Bipartite methylase S protein"/>
    <property type="match status" value="1"/>
</dbReference>
<keyword evidence="5" id="KW-0378">Hydrolase</keyword>
<dbReference type="Gene3D" id="3.90.220.20">
    <property type="entry name" value="DNA methylase specificity domains"/>
    <property type="match status" value="2"/>
</dbReference>
<keyword evidence="3" id="KW-0238">DNA-binding</keyword>
<dbReference type="OrthoDB" id="398435at2"/>
<gene>
    <name evidence="5" type="ORF">CZ787_00345</name>
</gene>
<dbReference type="PANTHER" id="PTHR30408:SF12">
    <property type="entry name" value="TYPE I RESTRICTION ENZYME MJAVIII SPECIFICITY SUBUNIT"/>
    <property type="match status" value="1"/>
</dbReference>
<comment type="similarity">
    <text evidence="1">Belongs to the type-I restriction system S methylase family.</text>
</comment>
<accession>A0A1R4HN06</accession>
<dbReference type="Proteomes" id="UP000196331">
    <property type="component" value="Unassembled WGS sequence"/>
</dbReference>
<dbReference type="EC" id="3.1.21.3" evidence="5"/>
<evidence type="ECO:0000313" key="6">
    <source>
        <dbReference type="Proteomes" id="UP000196331"/>
    </source>
</evidence>
<feature type="domain" description="Type I restriction modification DNA specificity" evidence="4">
    <location>
        <begin position="199"/>
        <end position="381"/>
    </location>
</feature>
<dbReference type="SUPFAM" id="SSF116734">
    <property type="entry name" value="DNA methylase specificity domain"/>
    <property type="match status" value="2"/>
</dbReference>
<organism evidence="5 6">
    <name type="scientific">Halomonas citrativorans</name>
    <dbReference type="NCBI Taxonomy" id="2742612"/>
    <lineage>
        <taxon>Bacteria</taxon>
        <taxon>Pseudomonadati</taxon>
        <taxon>Pseudomonadota</taxon>
        <taxon>Gammaproteobacteria</taxon>
        <taxon>Oceanospirillales</taxon>
        <taxon>Halomonadaceae</taxon>
        <taxon>Halomonas</taxon>
    </lineage>
</organism>
<dbReference type="GO" id="GO:0003677">
    <property type="term" value="F:DNA binding"/>
    <property type="evidence" value="ECO:0007669"/>
    <property type="project" value="UniProtKB-KW"/>
</dbReference>
<dbReference type="InterPro" id="IPR052021">
    <property type="entry name" value="Type-I_RS_S_subunit"/>
</dbReference>
<protein>
    <submittedName>
        <fullName evidence="5">Type I restriction-modification system, specificity subunit S</fullName>
        <ecNumber evidence="5">3.1.21.3</ecNumber>
    </submittedName>
</protein>
<evidence type="ECO:0000256" key="2">
    <source>
        <dbReference type="ARBA" id="ARBA00022747"/>
    </source>
</evidence>
<dbReference type="GO" id="GO:0009307">
    <property type="term" value="P:DNA restriction-modification system"/>
    <property type="evidence" value="ECO:0007669"/>
    <property type="project" value="UniProtKB-KW"/>
</dbReference>
<dbReference type="EMBL" id="FUKM01000002">
    <property type="protein sequence ID" value="SJN08921.1"/>
    <property type="molecule type" value="Genomic_DNA"/>
</dbReference>
<reference evidence="5 6" key="1">
    <citation type="submission" date="2017-02" db="EMBL/GenBank/DDBJ databases">
        <authorList>
            <person name="Dridi B."/>
        </authorList>
    </citation>
    <scope>NUCLEOTIDE SEQUENCE [LARGE SCALE GENOMIC DNA]</scope>
    <source>
        <strain evidence="5 6">JB380</strain>
    </source>
</reference>
<name>A0A1R4HN06_9GAMM</name>
<dbReference type="InterPro" id="IPR000055">
    <property type="entry name" value="Restrct_endonuc_typeI_TRD"/>
</dbReference>
<evidence type="ECO:0000259" key="4">
    <source>
        <dbReference type="Pfam" id="PF01420"/>
    </source>
</evidence>
<dbReference type="PANTHER" id="PTHR30408">
    <property type="entry name" value="TYPE-1 RESTRICTION ENZYME ECOKI SPECIFICITY PROTEIN"/>
    <property type="match status" value="1"/>
</dbReference>
<dbReference type="Pfam" id="PF01420">
    <property type="entry name" value="Methylase_S"/>
    <property type="match status" value="2"/>
</dbReference>
<proteinExistence type="inferred from homology"/>
<dbReference type="CDD" id="cd17284">
    <property type="entry name" value="RMtype1_S_Cbo7060ORF11580P_TRD2-CR2_like"/>
    <property type="match status" value="1"/>
</dbReference>
<feature type="domain" description="Type I restriction modification DNA specificity" evidence="4">
    <location>
        <begin position="3"/>
        <end position="170"/>
    </location>
</feature>